<protein>
    <submittedName>
        <fullName evidence="2">Uncharacterized protein</fullName>
    </submittedName>
</protein>
<organism evidence="2 3">
    <name type="scientific">Qingshengfaniella alkalisoli</name>
    <dbReference type="NCBI Taxonomy" id="2599296"/>
    <lineage>
        <taxon>Bacteria</taxon>
        <taxon>Pseudomonadati</taxon>
        <taxon>Pseudomonadota</taxon>
        <taxon>Alphaproteobacteria</taxon>
        <taxon>Rhodobacterales</taxon>
        <taxon>Paracoccaceae</taxon>
        <taxon>Qingshengfaniella</taxon>
    </lineage>
</organism>
<keyword evidence="2" id="KW-0614">Plasmid</keyword>
<dbReference type="KEGG" id="lit:FPZ52_13800"/>
<evidence type="ECO:0000256" key="1">
    <source>
        <dbReference type="SAM" id="MobiDB-lite"/>
    </source>
</evidence>
<dbReference type="AlphaFoldDB" id="A0A5B8IYX8"/>
<dbReference type="OrthoDB" id="7850175at2"/>
<keyword evidence="3" id="KW-1185">Reference proteome</keyword>
<sequence>MAELRVEGKQIKKLLTIAKRQPISFGFNPANPDENGYLALHRKKTPTVLGKAARSEGDGPKFTFGTASLKGKLLSLTCERDIPSLAKKVKKYLKSQKVVLNIEILDADGNLLDSDIEDDLPDDPDLEARDGDQEIADGDDNDDDDSDTGPVVDTKALTQRLVALKPEIEAVQGDIGAKLQKAFANTVGQVKSGNLDAAATGIDRLEAALAKISANTAQDSTGTPAPNAKDQIQKLVAVLKKLKGEADGLADADARTNVSAMIGQAAEHLRAGDASQATTALTRIRDAIVEARKAGSPTPEQEDTSDTENPADIWIDAKGEADASLGPLMSHLASSTDPNLQRIARFGLNGVTKGNNTALMAALMGYNSASGDARAQRAKDVIAQIDAYSSFLASDPIIALCEDNPFGQTVSIRAPLTKALKRMKTSLAA</sequence>
<reference evidence="2 3" key="1">
    <citation type="submission" date="2019-07" db="EMBL/GenBank/DDBJ databases">
        <title>Litoreibacter alkalisoli sp. nov., isolated from saline-alkaline soil.</title>
        <authorList>
            <person name="Wang S."/>
            <person name="Xu L."/>
            <person name="Xing Y.-T."/>
            <person name="Sun J.-Q."/>
        </authorList>
    </citation>
    <scope>NUCLEOTIDE SEQUENCE [LARGE SCALE GENOMIC DNA]</scope>
    <source>
        <strain evidence="2 3">LN3S51</strain>
        <plasmid evidence="2 3">unnamed2</plasmid>
    </source>
</reference>
<evidence type="ECO:0000313" key="3">
    <source>
        <dbReference type="Proteomes" id="UP000318483"/>
    </source>
</evidence>
<dbReference type="Proteomes" id="UP000318483">
    <property type="component" value="Plasmid unnamed2"/>
</dbReference>
<name>A0A5B8IYX8_9RHOB</name>
<feature type="compositionally biased region" description="Acidic residues" evidence="1">
    <location>
        <begin position="133"/>
        <end position="147"/>
    </location>
</feature>
<feature type="compositionally biased region" description="Acidic residues" evidence="1">
    <location>
        <begin position="114"/>
        <end position="125"/>
    </location>
</feature>
<dbReference type="RefSeq" id="WP_146366199.1">
    <property type="nucleotide sequence ID" value="NZ_CP042263.1"/>
</dbReference>
<accession>A0A5B8IYX8</accession>
<geneLocation type="plasmid" evidence="2 3">
    <name>unnamed2</name>
</geneLocation>
<proteinExistence type="predicted"/>
<gene>
    <name evidence="2" type="ORF">FPZ52_13800</name>
</gene>
<feature type="region of interest" description="Disordered" evidence="1">
    <location>
        <begin position="113"/>
        <end position="151"/>
    </location>
</feature>
<evidence type="ECO:0000313" key="2">
    <source>
        <dbReference type="EMBL" id="QDY70783.1"/>
    </source>
</evidence>
<dbReference type="EMBL" id="CP042263">
    <property type="protein sequence ID" value="QDY70783.1"/>
    <property type="molecule type" value="Genomic_DNA"/>
</dbReference>